<dbReference type="EMBL" id="JACEEZ010016855">
    <property type="protein sequence ID" value="KAG0717945.1"/>
    <property type="molecule type" value="Genomic_DNA"/>
</dbReference>
<accession>A0A8J5CQS9</accession>
<keyword evidence="2" id="KW-1185">Reference proteome</keyword>
<comment type="caution">
    <text evidence="1">The sequence shown here is derived from an EMBL/GenBank/DDBJ whole genome shotgun (WGS) entry which is preliminary data.</text>
</comment>
<reference evidence="1" key="1">
    <citation type="submission" date="2020-07" db="EMBL/GenBank/DDBJ databases">
        <title>The High-quality genome of the commercially important snow crab, Chionoecetes opilio.</title>
        <authorList>
            <person name="Jeong J.-H."/>
            <person name="Ryu S."/>
        </authorList>
    </citation>
    <scope>NUCLEOTIDE SEQUENCE</scope>
    <source>
        <strain evidence="1">MADBK_172401_WGS</strain>
        <tissue evidence="1">Digestive gland</tissue>
    </source>
</reference>
<gene>
    <name evidence="1" type="ORF">GWK47_053428</name>
</gene>
<organism evidence="1 2">
    <name type="scientific">Chionoecetes opilio</name>
    <name type="common">Atlantic snow crab</name>
    <name type="synonym">Cancer opilio</name>
    <dbReference type="NCBI Taxonomy" id="41210"/>
    <lineage>
        <taxon>Eukaryota</taxon>
        <taxon>Metazoa</taxon>
        <taxon>Ecdysozoa</taxon>
        <taxon>Arthropoda</taxon>
        <taxon>Crustacea</taxon>
        <taxon>Multicrustacea</taxon>
        <taxon>Malacostraca</taxon>
        <taxon>Eumalacostraca</taxon>
        <taxon>Eucarida</taxon>
        <taxon>Decapoda</taxon>
        <taxon>Pleocyemata</taxon>
        <taxon>Brachyura</taxon>
        <taxon>Eubrachyura</taxon>
        <taxon>Majoidea</taxon>
        <taxon>Majidae</taxon>
        <taxon>Chionoecetes</taxon>
    </lineage>
</organism>
<name>A0A8J5CQS9_CHIOP</name>
<proteinExistence type="predicted"/>
<dbReference type="OrthoDB" id="10485388at2759"/>
<evidence type="ECO:0000313" key="1">
    <source>
        <dbReference type="EMBL" id="KAG0717945.1"/>
    </source>
</evidence>
<dbReference type="Proteomes" id="UP000770661">
    <property type="component" value="Unassembled WGS sequence"/>
</dbReference>
<protein>
    <submittedName>
        <fullName evidence="1">Uncharacterized protein</fullName>
    </submittedName>
</protein>
<dbReference type="AlphaFoldDB" id="A0A8J5CQS9"/>
<evidence type="ECO:0000313" key="2">
    <source>
        <dbReference type="Proteomes" id="UP000770661"/>
    </source>
</evidence>
<sequence length="195" mass="21218">MQGTVSVVLPQAGAGESDIQTRDFFRIHGWGEESLRYWPMEVMRRASPSVLFQVERQTREIRRLAAESGRGKGVVFTSVKAILAAESATSLPGIPAWEGTHWKAISHPSLLEDAAAHPALASLATLECQYSRALASLATLECQYSRAMARQGGEDQQSAGGKGFPDGFFQRSEEMADAWDGRLTSPIDVVAMCEC</sequence>